<evidence type="ECO:0000313" key="5">
    <source>
        <dbReference type="EMBL" id="RVT92310.1"/>
    </source>
</evidence>
<evidence type="ECO:0000313" key="6">
    <source>
        <dbReference type="Proteomes" id="UP000282957"/>
    </source>
</evidence>
<comment type="caution">
    <text evidence="5">The sequence shown here is derived from an EMBL/GenBank/DDBJ whole genome shotgun (WGS) entry which is preliminary data.</text>
</comment>
<dbReference type="InterPro" id="IPR036683">
    <property type="entry name" value="CO_DH_flav_C_dom_sf"/>
</dbReference>
<sequence>MKPAAFAYHRPETRAEALALLAEHGEEAKIIAGGQSLVPAMNFRLARPPILIDINAVPGLDGVREEAGQLVIGARTRHATFEKPVTAGPLGTLLARVAANIAHTPIRSRGSWGGSVSHADPASEWCCVTRGLEAELVAESATGRRSIPAADFFQTIFTTALRPDELLAEIRLPLFGPDWHCGFAEYARRAGDFALAMAVVACRVEGGVIREARVGLGGIASTPVTSPEAVAALLGQAPSPALFAAAGAAGAAATDPDGDIHASGEYRQDLVKAMIRRALVQAFA</sequence>
<dbReference type="GO" id="GO:0071949">
    <property type="term" value="F:FAD binding"/>
    <property type="evidence" value="ECO:0007669"/>
    <property type="project" value="InterPro"/>
</dbReference>
<dbReference type="SMART" id="SM01092">
    <property type="entry name" value="CO_deh_flav_C"/>
    <property type="match status" value="1"/>
</dbReference>
<keyword evidence="6" id="KW-1185">Reference proteome</keyword>
<evidence type="ECO:0000256" key="2">
    <source>
        <dbReference type="ARBA" id="ARBA00022827"/>
    </source>
</evidence>
<keyword evidence="3" id="KW-0560">Oxidoreductase</keyword>
<keyword evidence="2" id="KW-0274">FAD</keyword>
<dbReference type="Pfam" id="PF03450">
    <property type="entry name" value="CO_deh_flav_C"/>
    <property type="match status" value="1"/>
</dbReference>
<dbReference type="Gene3D" id="3.30.465.10">
    <property type="match status" value="1"/>
</dbReference>
<evidence type="ECO:0000256" key="1">
    <source>
        <dbReference type="ARBA" id="ARBA00022630"/>
    </source>
</evidence>
<dbReference type="OrthoDB" id="9793944at2"/>
<dbReference type="Pfam" id="PF00941">
    <property type="entry name" value="FAD_binding_5"/>
    <property type="match status" value="1"/>
</dbReference>
<dbReference type="Gene3D" id="3.30.43.10">
    <property type="entry name" value="Uridine Diphospho-n-acetylenolpyruvylglucosamine Reductase, domain 2"/>
    <property type="match status" value="1"/>
</dbReference>
<dbReference type="EMBL" id="SACL01000007">
    <property type="protein sequence ID" value="RVT92310.1"/>
    <property type="molecule type" value="Genomic_DNA"/>
</dbReference>
<dbReference type="InterPro" id="IPR016169">
    <property type="entry name" value="FAD-bd_PCMH_sub2"/>
</dbReference>
<dbReference type="InterPro" id="IPR002346">
    <property type="entry name" value="Mopterin_DH_FAD-bd"/>
</dbReference>
<dbReference type="Gene3D" id="3.30.390.50">
    <property type="entry name" value="CO dehydrogenase flavoprotein, C-terminal domain"/>
    <property type="match status" value="1"/>
</dbReference>
<dbReference type="PANTHER" id="PTHR42659:SF2">
    <property type="entry name" value="XANTHINE DEHYDROGENASE SUBUNIT C-RELATED"/>
    <property type="match status" value="1"/>
</dbReference>
<feature type="domain" description="FAD-binding PCMH-type" evidence="4">
    <location>
        <begin position="1"/>
        <end position="177"/>
    </location>
</feature>
<dbReference type="SUPFAM" id="SSF56176">
    <property type="entry name" value="FAD-binding/transporter-associated domain-like"/>
    <property type="match status" value="1"/>
</dbReference>
<dbReference type="InterPro" id="IPR016166">
    <property type="entry name" value="FAD-bd_PCMH"/>
</dbReference>
<reference evidence="5 6" key="1">
    <citation type="submission" date="2019-01" db="EMBL/GenBank/DDBJ databases">
        <authorList>
            <person name="Chen W.-M."/>
        </authorList>
    </citation>
    <scope>NUCLEOTIDE SEQUENCE [LARGE SCALE GENOMIC DNA]</scope>
    <source>
        <strain evidence="5 6">CCP-6</strain>
    </source>
</reference>
<dbReference type="InterPro" id="IPR036318">
    <property type="entry name" value="FAD-bd_PCMH-like_sf"/>
</dbReference>
<dbReference type="RefSeq" id="WP_127789164.1">
    <property type="nucleotide sequence ID" value="NZ_SACL01000007.1"/>
</dbReference>
<keyword evidence="1" id="KW-0285">Flavoprotein</keyword>
<evidence type="ECO:0000259" key="4">
    <source>
        <dbReference type="PROSITE" id="PS51387"/>
    </source>
</evidence>
<dbReference type="SUPFAM" id="SSF55447">
    <property type="entry name" value="CO dehydrogenase flavoprotein C-terminal domain-like"/>
    <property type="match status" value="1"/>
</dbReference>
<name>A0A437M3P1_9PROT</name>
<gene>
    <name evidence="5" type="ORF">EOD42_19050</name>
</gene>
<protein>
    <submittedName>
        <fullName evidence="5">Xanthine dehydrogenase family protein subunit M</fullName>
    </submittedName>
</protein>
<dbReference type="InterPro" id="IPR051312">
    <property type="entry name" value="Diverse_Substr_Oxidored"/>
</dbReference>
<dbReference type="GO" id="GO:0016491">
    <property type="term" value="F:oxidoreductase activity"/>
    <property type="evidence" value="ECO:0007669"/>
    <property type="project" value="UniProtKB-KW"/>
</dbReference>
<proteinExistence type="predicted"/>
<organism evidence="5 6">
    <name type="scientific">Rhodovarius crocodyli</name>
    <dbReference type="NCBI Taxonomy" id="1979269"/>
    <lineage>
        <taxon>Bacteria</taxon>
        <taxon>Pseudomonadati</taxon>
        <taxon>Pseudomonadota</taxon>
        <taxon>Alphaproteobacteria</taxon>
        <taxon>Acetobacterales</taxon>
        <taxon>Roseomonadaceae</taxon>
        <taxon>Rhodovarius</taxon>
    </lineage>
</organism>
<dbReference type="AlphaFoldDB" id="A0A437M3P1"/>
<dbReference type="PROSITE" id="PS51387">
    <property type="entry name" value="FAD_PCMH"/>
    <property type="match status" value="1"/>
</dbReference>
<accession>A0A437M3P1</accession>
<dbReference type="PANTHER" id="PTHR42659">
    <property type="entry name" value="XANTHINE DEHYDROGENASE SUBUNIT C-RELATED"/>
    <property type="match status" value="1"/>
</dbReference>
<dbReference type="InterPro" id="IPR005107">
    <property type="entry name" value="CO_DH_flav_C"/>
</dbReference>
<evidence type="ECO:0000256" key="3">
    <source>
        <dbReference type="ARBA" id="ARBA00023002"/>
    </source>
</evidence>
<dbReference type="InterPro" id="IPR016167">
    <property type="entry name" value="FAD-bd_PCMH_sub1"/>
</dbReference>
<dbReference type="Proteomes" id="UP000282957">
    <property type="component" value="Unassembled WGS sequence"/>
</dbReference>